<dbReference type="PANTHER" id="PTHR46796:SF6">
    <property type="entry name" value="ARAC SUBFAMILY"/>
    <property type="match status" value="1"/>
</dbReference>
<dbReference type="Pfam" id="PF14525">
    <property type="entry name" value="AraC_binding_2"/>
    <property type="match status" value="1"/>
</dbReference>
<keyword evidence="1" id="KW-0805">Transcription regulation</keyword>
<dbReference type="Proteomes" id="UP000194632">
    <property type="component" value="Unassembled WGS sequence"/>
</dbReference>
<dbReference type="GO" id="GO:0003700">
    <property type="term" value="F:DNA-binding transcription factor activity"/>
    <property type="evidence" value="ECO:0007669"/>
    <property type="project" value="InterPro"/>
</dbReference>
<dbReference type="PANTHER" id="PTHR46796">
    <property type="entry name" value="HTH-TYPE TRANSCRIPTIONAL ACTIVATOR RHAS-RELATED"/>
    <property type="match status" value="1"/>
</dbReference>
<evidence type="ECO:0000313" key="6">
    <source>
        <dbReference type="Proteomes" id="UP000194632"/>
    </source>
</evidence>
<reference evidence="5 6" key="1">
    <citation type="submission" date="2017-05" db="EMBL/GenBank/DDBJ databases">
        <title>Biotechnological potential of actinobacteria isolated from South African environments.</title>
        <authorList>
            <person name="Le Roes-Hill M."/>
            <person name="Prins A."/>
            <person name="Durrell K.A."/>
        </authorList>
    </citation>
    <scope>NUCLEOTIDE SEQUENCE [LARGE SCALE GENOMIC DNA]</scope>
    <source>
        <strain evidence="5">BS2</strain>
    </source>
</reference>
<dbReference type="AlphaFoldDB" id="A0A243QAG3"/>
<keyword evidence="3" id="KW-0804">Transcription</keyword>
<dbReference type="InterPro" id="IPR009057">
    <property type="entry name" value="Homeodomain-like_sf"/>
</dbReference>
<dbReference type="PROSITE" id="PS01124">
    <property type="entry name" value="HTH_ARAC_FAMILY_2"/>
    <property type="match status" value="1"/>
</dbReference>
<evidence type="ECO:0000313" key="5">
    <source>
        <dbReference type="EMBL" id="OUC77598.1"/>
    </source>
</evidence>
<dbReference type="SUPFAM" id="SSF46689">
    <property type="entry name" value="Homeodomain-like"/>
    <property type="match status" value="1"/>
</dbReference>
<dbReference type="STRING" id="417102.CA982_16450"/>
<evidence type="ECO:0000259" key="4">
    <source>
        <dbReference type="PROSITE" id="PS01124"/>
    </source>
</evidence>
<dbReference type="Pfam" id="PF12833">
    <property type="entry name" value="HTH_18"/>
    <property type="match status" value="1"/>
</dbReference>
<name>A0A243QAG3_9ACTN</name>
<dbReference type="Gene3D" id="1.10.10.60">
    <property type="entry name" value="Homeodomain-like"/>
    <property type="match status" value="1"/>
</dbReference>
<dbReference type="GO" id="GO:0043565">
    <property type="term" value="F:sequence-specific DNA binding"/>
    <property type="evidence" value="ECO:0007669"/>
    <property type="project" value="InterPro"/>
</dbReference>
<gene>
    <name evidence="5" type="ORF">CA982_16450</name>
</gene>
<keyword evidence="2" id="KW-0238">DNA-binding</keyword>
<proteinExistence type="predicted"/>
<dbReference type="InterPro" id="IPR050204">
    <property type="entry name" value="AraC_XylS_family_regulators"/>
</dbReference>
<evidence type="ECO:0000256" key="3">
    <source>
        <dbReference type="ARBA" id="ARBA00023163"/>
    </source>
</evidence>
<sequence>MIRTPKRGAGSEGLDQRVINDWFARWGVNNPSDLTPPTRFVGRAGLAAYSAAFSSVTAERPEAYESLTYHRELSMMMAHCELHTPRRTELTAAKIRSHPMELVIVASHVLEGSLRIAQYGRKMTYTEGQLVVLALDSPFVNVVDSVADSAMLLIPKRLLGLGTDIGRTPELPIAADSLVSRSTAQFVRRFACDAAVLGRDVTPDMELSAIRTIREAIGLHSYDERRPHRESPGVREAAIELIEQHYRDPMFSADAIASMLHISRRHLYRHFAQAQNSPAQLLKRRRLAQAMELLACTTELSLDDIARQSGFISANTLRARLRAETGLSPIEFRASRQADRRDDLEGSK</sequence>
<organism evidence="5 6">
    <name type="scientific">Gordonia lacunae</name>
    <dbReference type="NCBI Taxonomy" id="417102"/>
    <lineage>
        <taxon>Bacteria</taxon>
        <taxon>Bacillati</taxon>
        <taxon>Actinomycetota</taxon>
        <taxon>Actinomycetes</taxon>
        <taxon>Mycobacteriales</taxon>
        <taxon>Gordoniaceae</taxon>
        <taxon>Gordonia</taxon>
    </lineage>
</organism>
<dbReference type="EMBL" id="NGFO01000019">
    <property type="protein sequence ID" value="OUC77598.1"/>
    <property type="molecule type" value="Genomic_DNA"/>
</dbReference>
<keyword evidence="6" id="KW-1185">Reference proteome</keyword>
<evidence type="ECO:0000256" key="1">
    <source>
        <dbReference type="ARBA" id="ARBA00023015"/>
    </source>
</evidence>
<evidence type="ECO:0000256" key="2">
    <source>
        <dbReference type="ARBA" id="ARBA00023125"/>
    </source>
</evidence>
<dbReference type="InterPro" id="IPR018060">
    <property type="entry name" value="HTH_AraC"/>
</dbReference>
<accession>A0A243QAG3</accession>
<comment type="caution">
    <text evidence="5">The sequence shown here is derived from an EMBL/GenBank/DDBJ whole genome shotgun (WGS) entry which is preliminary data.</text>
</comment>
<dbReference type="InterPro" id="IPR035418">
    <property type="entry name" value="AraC-bd_2"/>
</dbReference>
<dbReference type="SMART" id="SM00342">
    <property type="entry name" value="HTH_ARAC"/>
    <property type="match status" value="1"/>
</dbReference>
<feature type="domain" description="HTH araC/xylS-type" evidence="4">
    <location>
        <begin position="236"/>
        <end position="335"/>
    </location>
</feature>
<protein>
    <recommendedName>
        <fullName evidence="4">HTH araC/xylS-type domain-containing protein</fullName>
    </recommendedName>
</protein>